<keyword evidence="2" id="KW-1185">Reference proteome</keyword>
<organism evidence="1 2">
    <name type="scientific">Caerostris extrusa</name>
    <name type="common">Bark spider</name>
    <name type="synonym">Caerostris bankana</name>
    <dbReference type="NCBI Taxonomy" id="172846"/>
    <lineage>
        <taxon>Eukaryota</taxon>
        <taxon>Metazoa</taxon>
        <taxon>Ecdysozoa</taxon>
        <taxon>Arthropoda</taxon>
        <taxon>Chelicerata</taxon>
        <taxon>Arachnida</taxon>
        <taxon>Araneae</taxon>
        <taxon>Araneomorphae</taxon>
        <taxon>Entelegynae</taxon>
        <taxon>Araneoidea</taxon>
        <taxon>Araneidae</taxon>
        <taxon>Caerostris</taxon>
    </lineage>
</organism>
<name>A0AAV4YCP6_CAEEX</name>
<sequence>MLFLLSGHGHGHGHHDHYGRSGNGIILPHNTFGTTYEKAFALPVARNNEPVLSLDSREMAHLEGIMKNYFGNANLPIGRSAGSQIPGGAFTGPAGEKLSATLTSAAKSS</sequence>
<protein>
    <submittedName>
        <fullName evidence="1">Uncharacterized protein</fullName>
    </submittedName>
</protein>
<proteinExistence type="predicted"/>
<accession>A0AAV4YCP6</accession>
<gene>
    <name evidence="1" type="primary">AVEN_244103_1</name>
    <name evidence="1" type="ORF">CEXT_223331</name>
</gene>
<dbReference type="Proteomes" id="UP001054945">
    <property type="component" value="Unassembled WGS sequence"/>
</dbReference>
<dbReference type="EMBL" id="BPLR01001712">
    <property type="protein sequence ID" value="GIZ04259.1"/>
    <property type="molecule type" value="Genomic_DNA"/>
</dbReference>
<evidence type="ECO:0000313" key="1">
    <source>
        <dbReference type="EMBL" id="GIZ04259.1"/>
    </source>
</evidence>
<evidence type="ECO:0000313" key="2">
    <source>
        <dbReference type="Proteomes" id="UP001054945"/>
    </source>
</evidence>
<comment type="caution">
    <text evidence="1">The sequence shown here is derived from an EMBL/GenBank/DDBJ whole genome shotgun (WGS) entry which is preliminary data.</text>
</comment>
<reference evidence="1 2" key="1">
    <citation type="submission" date="2021-06" db="EMBL/GenBank/DDBJ databases">
        <title>Caerostris extrusa draft genome.</title>
        <authorList>
            <person name="Kono N."/>
            <person name="Arakawa K."/>
        </authorList>
    </citation>
    <scope>NUCLEOTIDE SEQUENCE [LARGE SCALE GENOMIC DNA]</scope>
</reference>
<dbReference type="AlphaFoldDB" id="A0AAV4YCP6"/>